<keyword evidence="10" id="KW-1185">Reference proteome</keyword>
<dbReference type="GO" id="GO:0022857">
    <property type="term" value="F:transmembrane transporter activity"/>
    <property type="evidence" value="ECO:0007669"/>
    <property type="project" value="InterPro"/>
</dbReference>
<gene>
    <name evidence="9" type="ORF">J4G33_16520</name>
</gene>
<evidence type="ECO:0000256" key="8">
    <source>
        <dbReference type="SAM" id="Phobius"/>
    </source>
</evidence>
<dbReference type="Proteomes" id="UP000664209">
    <property type="component" value="Unassembled WGS sequence"/>
</dbReference>
<organism evidence="9 10">
    <name type="scientific">Actinotalea soli</name>
    <dbReference type="NCBI Taxonomy" id="2819234"/>
    <lineage>
        <taxon>Bacteria</taxon>
        <taxon>Bacillati</taxon>
        <taxon>Actinomycetota</taxon>
        <taxon>Actinomycetes</taxon>
        <taxon>Micrococcales</taxon>
        <taxon>Cellulomonadaceae</taxon>
        <taxon>Actinotalea</taxon>
    </lineage>
</organism>
<evidence type="ECO:0000256" key="4">
    <source>
        <dbReference type="ARBA" id="ARBA00022475"/>
    </source>
</evidence>
<comment type="similarity">
    <text evidence="2">Belongs to the binding-protein-dependent transport system permease family. FecCD subfamily.</text>
</comment>
<dbReference type="FunFam" id="1.10.3470.10:FF:000001">
    <property type="entry name" value="Vitamin B12 ABC transporter permease BtuC"/>
    <property type="match status" value="1"/>
</dbReference>
<dbReference type="Gene3D" id="1.10.3470.10">
    <property type="entry name" value="ABC transporter involved in vitamin B12 uptake, BtuC"/>
    <property type="match status" value="1"/>
</dbReference>
<feature type="transmembrane region" description="Helical" evidence="8">
    <location>
        <begin position="149"/>
        <end position="169"/>
    </location>
</feature>
<comment type="caution">
    <text evidence="9">The sequence shown here is derived from an EMBL/GenBank/DDBJ whole genome shotgun (WGS) entry which is preliminary data.</text>
</comment>
<evidence type="ECO:0000256" key="6">
    <source>
        <dbReference type="ARBA" id="ARBA00022989"/>
    </source>
</evidence>
<dbReference type="Pfam" id="PF01032">
    <property type="entry name" value="FecCD"/>
    <property type="match status" value="1"/>
</dbReference>
<evidence type="ECO:0000256" key="2">
    <source>
        <dbReference type="ARBA" id="ARBA00007935"/>
    </source>
</evidence>
<evidence type="ECO:0000256" key="7">
    <source>
        <dbReference type="ARBA" id="ARBA00023136"/>
    </source>
</evidence>
<feature type="transmembrane region" description="Helical" evidence="8">
    <location>
        <begin position="308"/>
        <end position="326"/>
    </location>
</feature>
<dbReference type="InterPro" id="IPR000522">
    <property type="entry name" value="ABC_transptr_permease_BtuC"/>
</dbReference>
<dbReference type="InterPro" id="IPR037294">
    <property type="entry name" value="ABC_BtuC-like"/>
</dbReference>
<keyword evidence="6 8" id="KW-1133">Transmembrane helix</keyword>
<feature type="transmembrane region" description="Helical" evidence="8">
    <location>
        <begin position="117"/>
        <end position="137"/>
    </location>
</feature>
<comment type="subcellular location">
    <subcellularLocation>
        <location evidence="1">Cell membrane</location>
        <topology evidence="1">Multi-pass membrane protein</topology>
    </subcellularLocation>
</comment>
<reference evidence="9" key="1">
    <citation type="submission" date="2021-03" db="EMBL/GenBank/DDBJ databases">
        <title>Actinotalea soli sp. nov., isolated from soil.</title>
        <authorList>
            <person name="Ping W."/>
            <person name="Zhang J."/>
        </authorList>
    </citation>
    <scope>NUCLEOTIDE SEQUENCE</scope>
    <source>
        <strain evidence="9">BY-33</strain>
    </source>
</reference>
<evidence type="ECO:0000256" key="1">
    <source>
        <dbReference type="ARBA" id="ARBA00004651"/>
    </source>
</evidence>
<dbReference type="PANTHER" id="PTHR30472:SF67">
    <property type="entry name" value="PERMEASE OF ABC TRANSPORTER-RELATED"/>
    <property type="match status" value="1"/>
</dbReference>
<keyword evidence="4" id="KW-1003">Cell membrane</keyword>
<feature type="transmembrane region" description="Helical" evidence="8">
    <location>
        <begin position="64"/>
        <end position="85"/>
    </location>
</feature>
<keyword evidence="7 8" id="KW-0472">Membrane</keyword>
<name>A0A939RX88_9CELL</name>
<accession>A0A939RX88</accession>
<sequence length="333" mass="33565">MLGLVLLALVLLSAVLATSAGAVRIAPSQVLAVVWSHVGGLRSGGPAPHPIHDQIVWSVRVPRVLLALIAGAGLAVAGTVLQAVVGNPLADPYVLGVSAGASAAAVAVFTLGAVGGLGVSAAAFAGALVTLVLVLLLGQRDGRVDPVRLLLAGVALGYLFQAVTSYLQLRQGGAQLQAVLFWLLGTLSGAQWSSLALPALIVIASTAWLLLKARALNALVLGDEVAASLGLRVGALRLQLLVVAALLTAAVIAVAGGIGFVGLIAPHAVRLVIGTDHRALLPLAALTGGVFLILADLVGRTAAQPVELPLTVVTALVGVPFFLVLLRRQGRPL</sequence>
<dbReference type="GO" id="GO:0005886">
    <property type="term" value="C:plasma membrane"/>
    <property type="evidence" value="ECO:0007669"/>
    <property type="project" value="UniProtKB-SubCell"/>
</dbReference>
<feature type="transmembrane region" description="Helical" evidence="8">
    <location>
        <begin position="280"/>
        <end position="302"/>
    </location>
</feature>
<dbReference type="SUPFAM" id="SSF81345">
    <property type="entry name" value="ABC transporter involved in vitamin B12 uptake, BtuC"/>
    <property type="match status" value="1"/>
</dbReference>
<dbReference type="GO" id="GO:0033214">
    <property type="term" value="P:siderophore-iron import into cell"/>
    <property type="evidence" value="ECO:0007669"/>
    <property type="project" value="TreeGrafter"/>
</dbReference>
<evidence type="ECO:0000256" key="5">
    <source>
        <dbReference type="ARBA" id="ARBA00022692"/>
    </source>
</evidence>
<dbReference type="AlphaFoldDB" id="A0A939RX88"/>
<dbReference type="CDD" id="cd06550">
    <property type="entry name" value="TM_ABC_iron-siderophores_like"/>
    <property type="match status" value="1"/>
</dbReference>
<protein>
    <submittedName>
        <fullName evidence="9">Iron ABC transporter permease</fullName>
    </submittedName>
</protein>
<feature type="transmembrane region" description="Helical" evidence="8">
    <location>
        <begin position="189"/>
        <end position="211"/>
    </location>
</feature>
<keyword evidence="3" id="KW-0813">Transport</keyword>
<evidence type="ECO:0000313" key="9">
    <source>
        <dbReference type="EMBL" id="MBO1753413.1"/>
    </source>
</evidence>
<keyword evidence="5 8" id="KW-0812">Transmembrane</keyword>
<evidence type="ECO:0000256" key="3">
    <source>
        <dbReference type="ARBA" id="ARBA00022448"/>
    </source>
</evidence>
<proteinExistence type="inferred from homology"/>
<feature type="transmembrane region" description="Helical" evidence="8">
    <location>
        <begin position="241"/>
        <end position="268"/>
    </location>
</feature>
<dbReference type="EMBL" id="JAGEMK010000012">
    <property type="protein sequence ID" value="MBO1753413.1"/>
    <property type="molecule type" value="Genomic_DNA"/>
</dbReference>
<dbReference type="PANTHER" id="PTHR30472">
    <property type="entry name" value="FERRIC ENTEROBACTIN TRANSPORT SYSTEM PERMEASE PROTEIN"/>
    <property type="match status" value="1"/>
</dbReference>
<evidence type="ECO:0000313" key="10">
    <source>
        <dbReference type="Proteomes" id="UP000664209"/>
    </source>
</evidence>